<reference evidence="7 8" key="1">
    <citation type="submission" date="2016-10" db="EMBL/GenBank/DDBJ databases">
        <authorList>
            <person name="de Groot N.N."/>
        </authorList>
    </citation>
    <scope>NUCLEOTIDE SEQUENCE [LARGE SCALE GENOMIC DNA]</scope>
    <source>
        <strain evidence="7 8">DSM 18346</strain>
    </source>
</reference>
<feature type="transmembrane region" description="Helical" evidence="6">
    <location>
        <begin position="144"/>
        <end position="164"/>
    </location>
</feature>
<dbReference type="RefSeq" id="WP_090554026.1">
    <property type="nucleotide sequence ID" value="NZ_FNFP01000007.1"/>
</dbReference>
<evidence type="ECO:0000256" key="4">
    <source>
        <dbReference type="ARBA" id="ARBA00022989"/>
    </source>
</evidence>
<keyword evidence="5 6" id="KW-0472">Membrane</keyword>
<organism evidence="7 8">
    <name type="scientific">Natronincola ferrireducens</name>
    <dbReference type="NCBI Taxonomy" id="393762"/>
    <lineage>
        <taxon>Bacteria</taxon>
        <taxon>Bacillati</taxon>
        <taxon>Bacillota</taxon>
        <taxon>Clostridia</taxon>
        <taxon>Peptostreptococcales</taxon>
        <taxon>Natronincolaceae</taxon>
        <taxon>Natronincola</taxon>
    </lineage>
</organism>
<sequence length="356" mass="38229">MWQKQNKKLQEIKLNFFISLISLIMAIVVGAIVIAALGSNPLEAYGALLKGAFGTPMAATITLTKSVPLILTGLAIALAFKCTVFNIGVEGQLLTGAMAAAIVGAYVQLPTLLHIPLTLISAMVAGMVWAFFPAFLRQKRNVHVVISTIMFNYIGQYLVQYLILGPFKGEGAALATKRIYSTAVLPKLLPAPYVVNFGIIIAIISILVVYTLLNKTSMGYEMRAVGLNSNAAYTNGINVEKNMFLALLLSGALAGLAGGIEVTGSLGRIVNGFSPGYGFKGIPVALMARNNPFIIFFTALLLGTMDSGSLMMQSSVGVSRNMVDIIQGLIVVFLCSEYVIRYYIKKRHNQGGKEYV</sequence>
<dbReference type="GO" id="GO:0022857">
    <property type="term" value="F:transmembrane transporter activity"/>
    <property type="evidence" value="ECO:0007669"/>
    <property type="project" value="InterPro"/>
</dbReference>
<gene>
    <name evidence="7" type="ORF">SAMN05660472_02496</name>
</gene>
<evidence type="ECO:0000313" key="7">
    <source>
        <dbReference type="EMBL" id="SDL04507.1"/>
    </source>
</evidence>
<feature type="transmembrane region" description="Helical" evidence="6">
    <location>
        <begin position="193"/>
        <end position="213"/>
    </location>
</feature>
<feature type="transmembrane region" description="Helical" evidence="6">
    <location>
        <begin position="113"/>
        <end position="132"/>
    </location>
</feature>
<accession>A0A1G9GV04</accession>
<dbReference type="OrthoDB" id="45037at2"/>
<evidence type="ECO:0000256" key="5">
    <source>
        <dbReference type="ARBA" id="ARBA00023136"/>
    </source>
</evidence>
<dbReference type="STRING" id="393762.SAMN05660472_02496"/>
<name>A0A1G9GV04_9FIRM</name>
<dbReference type="Pfam" id="PF02653">
    <property type="entry name" value="BPD_transp_2"/>
    <property type="match status" value="1"/>
</dbReference>
<dbReference type="PANTHER" id="PTHR47089">
    <property type="entry name" value="ABC TRANSPORTER, PERMEASE PROTEIN"/>
    <property type="match status" value="1"/>
</dbReference>
<dbReference type="AlphaFoldDB" id="A0A1G9GV04"/>
<protein>
    <submittedName>
        <fullName evidence="7">Nucleoside ABC transporter membrane protein</fullName>
    </submittedName>
</protein>
<dbReference type="EMBL" id="FNFP01000007">
    <property type="protein sequence ID" value="SDL04507.1"/>
    <property type="molecule type" value="Genomic_DNA"/>
</dbReference>
<comment type="subcellular location">
    <subcellularLocation>
        <location evidence="1">Cell membrane</location>
        <topology evidence="1">Multi-pass membrane protein</topology>
    </subcellularLocation>
</comment>
<keyword evidence="8" id="KW-1185">Reference proteome</keyword>
<dbReference type="PANTHER" id="PTHR47089:SF1">
    <property type="entry name" value="GUANOSINE ABC TRANSPORTER PERMEASE PROTEIN NUPP"/>
    <property type="match status" value="1"/>
</dbReference>
<keyword evidence="4 6" id="KW-1133">Transmembrane helix</keyword>
<evidence type="ECO:0000256" key="1">
    <source>
        <dbReference type="ARBA" id="ARBA00004651"/>
    </source>
</evidence>
<feature type="transmembrane region" description="Helical" evidence="6">
    <location>
        <begin position="57"/>
        <end position="80"/>
    </location>
</feature>
<proteinExistence type="predicted"/>
<evidence type="ECO:0000256" key="2">
    <source>
        <dbReference type="ARBA" id="ARBA00022475"/>
    </source>
</evidence>
<evidence type="ECO:0000256" key="6">
    <source>
        <dbReference type="SAM" id="Phobius"/>
    </source>
</evidence>
<keyword evidence="3 6" id="KW-0812">Transmembrane</keyword>
<dbReference type="Proteomes" id="UP000198718">
    <property type="component" value="Unassembled WGS sequence"/>
</dbReference>
<feature type="transmembrane region" description="Helical" evidence="6">
    <location>
        <begin position="12"/>
        <end position="37"/>
    </location>
</feature>
<dbReference type="CDD" id="cd06580">
    <property type="entry name" value="TM_PBP1_transp_TpRbsC_like"/>
    <property type="match status" value="1"/>
</dbReference>
<dbReference type="InterPro" id="IPR001851">
    <property type="entry name" value="ABC_transp_permease"/>
</dbReference>
<keyword evidence="2" id="KW-1003">Cell membrane</keyword>
<dbReference type="GO" id="GO:0005886">
    <property type="term" value="C:plasma membrane"/>
    <property type="evidence" value="ECO:0007669"/>
    <property type="project" value="UniProtKB-SubCell"/>
</dbReference>
<evidence type="ECO:0000256" key="3">
    <source>
        <dbReference type="ARBA" id="ARBA00022692"/>
    </source>
</evidence>
<evidence type="ECO:0000313" key="8">
    <source>
        <dbReference type="Proteomes" id="UP000198718"/>
    </source>
</evidence>
<feature type="transmembrane region" description="Helical" evidence="6">
    <location>
        <begin position="87"/>
        <end position="107"/>
    </location>
</feature>